<proteinExistence type="predicted"/>
<dbReference type="RefSeq" id="WP_158041422.1">
    <property type="nucleotide sequence ID" value="NZ_JACCFV010000001.1"/>
</dbReference>
<dbReference type="EMBL" id="WBJZ01000017">
    <property type="protein sequence ID" value="KAB1654846.1"/>
    <property type="molecule type" value="Genomic_DNA"/>
</dbReference>
<dbReference type="Proteomes" id="UP000467240">
    <property type="component" value="Unassembled WGS sequence"/>
</dbReference>
<evidence type="ECO:0000313" key="2">
    <source>
        <dbReference type="Proteomes" id="UP000467240"/>
    </source>
</evidence>
<gene>
    <name evidence="1" type="ORF">F8O01_13195</name>
</gene>
<evidence type="ECO:0000313" key="1">
    <source>
        <dbReference type="EMBL" id="KAB1654846.1"/>
    </source>
</evidence>
<keyword evidence="2" id="KW-1185">Reference proteome</keyword>
<organism evidence="1 2">
    <name type="scientific">Pseudoclavibacter chungangensis</name>
    <dbReference type="NCBI Taxonomy" id="587635"/>
    <lineage>
        <taxon>Bacteria</taxon>
        <taxon>Bacillati</taxon>
        <taxon>Actinomycetota</taxon>
        <taxon>Actinomycetes</taxon>
        <taxon>Micrococcales</taxon>
        <taxon>Microbacteriaceae</taxon>
        <taxon>Pseudoclavibacter</taxon>
    </lineage>
</organism>
<comment type="caution">
    <text evidence="1">The sequence shown here is derived from an EMBL/GenBank/DDBJ whole genome shotgun (WGS) entry which is preliminary data.</text>
</comment>
<name>A0A7J5BPF4_9MICO</name>
<accession>A0A7J5BPF4</accession>
<sequence length="222" mass="24530">MTPPCFWTRSHEPVAEIAASVRTVLDTVQHGLKTSAWRAVLNDRWHDVPRDLEPLVREKVVENDAGVKNPNLGYSGSFIAKADGIKVTVGYSAGSISVGRRLPRHTCNIILQTIGAGIRRLVSHDGDVLVEACVNAWNPDVAFLTSPGLNRITNRQEWQVPDGYRLWLRDDVARIRDVPSGLSASPLGDGTLVRVPDSYEPDRVVAVMAKLRELNDLDMIPH</sequence>
<dbReference type="OrthoDB" id="3770451at2"/>
<reference evidence="1 2" key="1">
    <citation type="submission" date="2019-09" db="EMBL/GenBank/DDBJ databases">
        <title>Phylogeny of genus Pseudoclavibacter and closely related genus.</title>
        <authorList>
            <person name="Li Y."/>
        </authorList>
    </citation>
    <scope>NUCLEOTIDE SEQUENCE [LARGE SCALE GENOMIC DNA]</scope>
    <source>
        <strain evidence="1 2">DSM 23821</strain>
    </source>
</reference>
<dbReference type="AlphaFoldDB" id="A0A7J5BPF4"/>
<protein>
    <submittedName>
        <fullName evidence="1">Uncharacterized protein</fullName>
    </submittedName>
</protein>